<comment type="caution">
    <text evidence="2">The sequence shown here is derived from an EMBL/GenBank/DDBJ whole genome shotgun (WGS) entry which is preliminary data.</text>
</comment>
<gene>
    <name evidence="2" type="ORF">PCOR1329_LOCUS14114</name>
</gene>
<reference evidence="2" key="1">
    <citation type="submission" date="2023-10" db="EMBL/GenBank/DDBJ databases">
        <authorList>
            <person name="Chen Y."/>
            <person name="Shah S."/>
            <person name="Dougan E. K."/>
            <person name="Thang M."/>
            <person name="Chan C."/>
        </authorList>
    </citation>
    <scope>NUCLEOTIDE SEQUENCE [LARGE SCALE GENOMIC DNA]</scope>
</reference>
<organism evidence="2 3">
    <name type="scientific">Prorocentrum cordatum</name>
    <dbReference type="NCBI Taxonomy" id="2364126"/>
    <lineage>
        <taxon>Eukaryota</taxon>
        <taxon>Sar</taxon>
        <taxon>Alveolata</taxon>
        <taxon>Dinophyceae</taxon>
        <taxon>Prorocentrales</taxon>
        <taxon>Prorocentraceae</taxon>
        <taxon>Prorocentrum</taxon>
    </lineage>
</organism>
<evidence type="ECO:0000256" key="1">
    <source>
        <dbReference type="SAM" id="MobiDB-lite"/>
    </source>
</evidence>
<evidence type="ECO:0000313" key="2">
    <source>
        <dbReference type="EMBL" id="CAK0808539.1"/>
    </source>
</evidence>
<dbReference type="Proteomes" id="UP001189429">
    <property type="component" value="Unassembled WGS sequence"/>
</dbReference>
<evidence type="ECO:0008006" key="4">
    <source>
        <dbReference type="Google" id="ProtNLM"/>
    </source>
</evidence>
<evidence type="ECO:0000313" key="3">
    <source>
        <dbReference type="Proteomes" id="UP001189429"/>
    </source>
</evidence>
<feature type="region of interest" description="Disordered" evidence="1">
    <location>
        <begin position="88"/>
        <end position="127"/>
    </location>
</feature>
<proteinExistence type="predicted"/>
<protein>
    <recommendedName>
        <fullName evidence="4">Fe2OG dioxygenase domain-containing protein</fullName>
    </recommendedName>
</protein>
<keyword evidence="3" id="KW-1185">Reference proteome</keyword>
<sequence length="355" mass="37304">MASAATAFGRPLPPAAPVVHVLSDSDDGAPELPASSAAAAPCRAAQLLVGMGFAAGAAAQAAGAARARLGGGADSALVVAAALDALQAQRRSPQRPGAASPRGKRAASPGPRGPPPGRSPRGPGGLCRAAAQQVLPPGLVERVRPAFESRGSRDQPWVHVRNVDGREGRLVASLVFQALQGALGEGFCARLKRRRRTRDGIISDHRHPEWHTSPRLSVLQDLASQLLAYLSAPPAEGSAPAVPRGVLSRLREPRRQWNDTEVLIYNPGCRVKRHHDAQPPGSLLLVFSAGLSGSGHAWPHGQLVESVMQSGDVVIMDGKRTEHAIPDVLEGTSPFRPDEWLGNRRLAVLVREAPP</sequence>
<dbReference type="EMBL" id="CAUYUJ010004204">
    <property type="protein sequence ID" value="CAK0808539.1"/>
    <property type="molecule type" value="Genomic_DNA"/>
</dbReference>
<name>A0ABN9QTK6_9DINO</name>
<accession>A0ABN9QTK6</accession>